<evidence type="ECO:0000256" key="6">
    <source>
        <dbReference type="ARBA" id="ARBA00022914"/>
    </source>
</evidence>
<reference evidence="11 12" key="1">
    <citation type="submission" date="2015-11" db="EMBL/GenBank/DDBJ databases">
        <authorList>
            <person name="Sahl J."/>
            <person name="Wagner D."/>
            <person name="Keim P."/>
        </authorList>
    </citation>
    <scope>NUCLEOTIDE SEQUENCE [LARGE SCALE GENOMIC DNA]</scope>
    <source>
        <strain evidence="11 12">BDU18</strain>
    </source>
</reference>
<comment type="caution">
    <text evidence="11">The sequence shown here is derived from an EMBL/GenBank/DDBJ whole genome shotgun (WGS) entry which is preliminary data.</text>
</comment>
<dbReference type="InterPro" id="IPR004927">
    <property type="entry name" value="MerB"/>
</dbReference>
<dbReference type="EMBL" id="LNJQ01000004">
    <property type="protein sequence ID" value="KWZ39232.1"/>
    <property type="molecule type" value="Genomic_DNA"/>
</dbReference>
<proteinExistence type="inferred from homology"/>
<keyword evidence="12" id="KW-1185">Reference proteome</keyword>
<gene>
    <name evidence="11" type="ORF">WS72_20000</name>
</gene>
<comment type="function">
    <text evidence="8">Cleaves the carbon-mercury bond of organomercurials such as phenylmercuric acetate. One product is Hg(2+), which is subsequently detoxified by the mercuric reductase.</text>
</comment>
<evidence type="ECO:0000259" key="10">
    <source>
        <dbReference type="Pfam" id="PF12324"/>
    </source>
</evidence>
<keyword evidence="6" id="KW-0476">Mercury</keyword>
<dbReference type="Pfam" id="PF12324">
    <property type="entry name" value="HTH_15"/>
    <property type="match status" value="1"/>
</dbReference>
<dbReference type="InterPro" id="IPR053717">
    <property type="entry name" value="MerB_lyase_sf"/>
</dbReference>
<keyword evidence="7 11" id="KW-0456">Lyase</keyword>
<dbReference type="Proteomes" id="UP000070255">
    <property type="component" value="Unassembled WGS sequence"/>
</dbReference>
<feature type="domain" description="Alkylmercury lyase helix-turn-helix" evidence="10">
    <location>
        <begin position="5"/>
        <end position="76"/>
    </location>
</feature>
<dbReference type="NCBIfam" id="NF033555">
    <property type="entry name" value="lyase_MerB"/>
    <property type="match status" value="1"/>
</dbReference>
<evidence type="ECO:0000313" key="12">
    <source>
        <dbReference type="Proteomes" id="UP000070255"/>
    </source>
</evidence>
<dbReference type="SUPFAM" id="SSF160387">
    <property type="entry name" value="NosL/MerB-like"/>
    <property type="match status" value="1"/>
</dbReference>
<organism evidence="11 12">
    <name type="scientific">Burkholderia savannae</name>
    <dbReference type="NCBI Taxonomy" id="1637837"/>
    <lineage>
        <taxon>Bacteria</taxon>
        <taxon>Pseudomonadati</taxon>
        <taxon>Pseudomonadota</taxon>
        <taxon>Betaproteobacteria</taxon>
        <taxon>Burkholderiales</taxon>
        <taxon>Burkholderiaceae</taxon>
        <taxon>Burkholderia</taxon>
        <taxon>pseudomallei group</taxon>
    </lineage>
</organism>
<comment type="catalytic activity">
    <reaction evidence="1">
        <text>an alkylmercury + H(+) = an alkane + Hg(2+)</text>
        <dbReference type="Rhea" id="RHEA:18777"/>
        <dbReference type="ChEBI" id="CHEBI:15378"/>
        <dbReference type="ChEBI" id="CHEBI:16793"/>
        <dbReference type="ChEBI" id="CHEBI:18310"/>
        <dbReference type="ChEBI" id="CHEBI:83725"/>
        <dbReference type="EC" id="4.99.1.2"/>
    </reaction>
</comment>
<evidence type="ECO:0000256" key="8">
    <source>
        <dbReference type="ARBA" id="ARBA00025326"/>
    </source>
</evidence>
<comment type="similarity">
    <text evidence="2">Belongs to the MerB family.</text>
</comment>
<dbReference type="EC" id="4.99.1.2" evidence="3"/>
<dbReference type="PRINTS" id="PR01699">
    <property type="entry name" value="ORGNOHGLYASE"/>
</dbReference>
<dbReference type="InterPro" id="IPR036390">
    <property type="entry name" value="WH_DNA-bd_sf"/>
</dbReference>
<dbReference type="GO" id="GO:0016829">
    <property type="term" value="F:lyase activity"/>
    <property type="evidence" value="ECO:0007669"/>
    <property type="project" value="UniProtKB-KW"/>
</dbReference>
<sequence length="223" mass="23696">MDRYATDLIDRLTQADRPEGFGQLFVALLRELAKGSPVSPAALAAALAWPRERVAAMLGHAVDIKWDDDGNVVGYGLTLRQTAHALDVGGRRLYTWCAFDAFFFPMLIGQTAHVVSRCAATGEPVTLTVAAQQGGLLNVEPAGAAVSLVSPCGSGPIRAAFCCRVHFFASAEIGRAWASTQPGVDIVDARMAFNVGYACAQHLLQAVRGRQPGGECHEASERS</sequence>
<evidence type="ECO:0000256" key="1">
    <source>
        <dbReference type="ARBA" id="ARBA00000165"/>
    </source>
</evidence>
<name>A0ABR5T7M0_9BURK</name>
<accession>A0ABR5T7M0</accession>
<evidence type="ECO:0000313" key="11">
    <source>
        <dbReference type="EMBL" id="KWZ39232.1"/>
    </source>
</evidence>
<evidence type="ECO:0000256" key="9">
    <source>
        <dbReference type="ARBA" id="ARBA00031271"/>
    </source>
</evidence>
<dbReference type="InterPro" id="IPR024259">
    <property type="entry name" value="MerB_HTH_dom"/>
</dbReference>
<evidence type="ECO:0000256" key="2">
    <source>
        <dbReference type="ARBA" id="ARBA00009443"/>
    </source>
</evidence>
<dbReference type="PIRSF" id="PIRSF001458">
    <property type="entry name" value="MerB"/>
    <property type="match status" value="1"/>
</dbReference>
<evidence type="ECO:0000256" key="7">
    <source>
        <dbReference type="ARBA" id="ARBA00023239"/>
    </source>
</evidence>
<evidence type="ECO:0000256" key="4">
    <source>
        <dbReference type="ARBA" id="ARBA00018180"/>
    </source>
</evidence>
<evidence type="ECO:0000256" key="3">
    <source>
        <dbReference type="ARBA" id="ARBA00013237"/>
    </source>
</evidence>
<protein>
    <recommendedName>
        <fullName evidence="4">Alkylmercury lyase</fullName>
        <ecNumber evidence="3">4.99.1.2</ecNumber>
    </recommendedName>
    <alternativeName>
        <fullName evidence="9">Organomercurial lyase</fullName>
    </alternativeName>
</protein>
<dbReference type="Pfam" id="PF03243">
    <property type="entry name" value="MerB"/>
    <property type="match status" value="1"/>
</dbReference>
<dbReference type="NCBIfam" id="NF009710">
    <property type="entry name" value="PRK13239.1"/>
    <property type="match status" value="1"/>
</dbReference>
<dbReference type="Gene3D" id="3.30.450.410">
    <property type="match status" value="1"/>
</dbReference>
<evidence type="ECO:0000256" key="5">
    <source>
        <dbReference type="ARBA" id="ARBA00022466"/>
    </source>
</evidence>
<dbReference type="SUPFAM" id="SSF46785">
    <property type="entry name" value="Winged helix' DNA-binding domain"/>
    <property type="match status" value="1"/>
</dbReference>
<keyword evidence="5" id="KW-0475">Mercuric resistance</keyword>